<reference evidence="1" key="1">
    <citation type="journal article" date="2014" name="Microbiology">
        <title>A 2,4-dichlorophenoxyacetic acid degradation plasmid pM7012 discloses distribution of an unclassified megaplasmid group across bacterial species.</title>
        <authorList>
            <person name="Sakai Y."/>
            <person name="Ogawa N."/>
            <person name="Shimomura Y."/>
            <person name="Fujii T."/>
        </authorList>
    </citation>
    <scope>NUCLEOTIDE SEQUENCE</scope>
    <source>
        <strain evidence="1">M701</strain>
    </source>
</reference>
<proteinExistence type="predicted"/>
<keyword evidence="1" id="KW-0614">Plasmid</keyword>
<organism evidence="1">
    <name type="scientific">Burkholderia sp. M701</name>
    <dbReference type="NCBI Taxonomy" id="326454"/>
    <lineage>
        <taxon>Bacteria</taxon>
        <taxon>Pseudomonadati</taxon>
        <taxon>Pseudomonadota</taxon>
        <taxon>Betaproteobacteria</taxon>
        <taxon>Burkholderiales</taxon>
        <taxon>Burkholderiaceae</taxon>
        <taxon>Burkholderia</taxon>
    </lineage>
</organism>
<accession>V5YNY5</accession>
<dbReference type="EMBL" id="AB853026">
    <property type="protein sequence ID" value="BAO18954.1"/>
    <property type="molecule type" value="Genomic_DNA"/>
</dbReference>
<protein>
    <submittedName>
        <fullName evidence="1">Uncharacterized protein</fullName>
    </submittedName>
</protein>
<sequence length="88" mass="9978">MDALVPAVTRHLDEVEAAQLGEQFLRERAGKHESLVLRRVPQSDDAAQMLPFKGVALMDDYDRMLAAYLLNRDSLNWTRLTLITAPEL</sequence>
<name>V5YNY5_9BURK</name>
<reference evidence="1" key="2">
    <citation type="submission" date="2024-06" db="EMBL/GenBank/DDBJ databases">
        <authorList>
            <person name="Sakai Y."/>
            <person name="Fujii T."/>
        </authorList>
    </citation>
    <scope>NUCLEOTIDE SEQUENCE</scope>
    <source>
        <strain evidence="1">M701</strain>
        <plasmid evidence="1">pM7012</plasmid>
    </source>
</reference>
<dbReference type="AlphaFoldDB" id="V5YNY5"/>
<evidence type="ECO:0000313" key="1">
    <source>
        <dbReference type="EMBL" id="BAO18954.1"/>
    </source>
</evidence>
<dbReference type="RefSeq" id="WP_023842497.1">
    <property type="nucleotide sequence ID" value="NC_022995.1"/>
</dbReference>
<geneLocation type="plasmid" evidence="1">
    <name>pM7012</name>
</geneLocation>